<comment type="caution">
    <text evidence="1">The sequence shown here is derived from an EMBL/GenBank/DDBJ whole genome shotgun (WGS) entry which is preliminary data.</text>
</comment>
<evidence type="ECO:0000313" key="2">
    <source>
        <dbReference type="Proteomes" id="UP001223978"/>
    </source>
</evidence>
<reference evidence="1 2" key="1">
    <citation type="submission" date="2023-05" db="EMBL/GenBank/DDBJ databases">
        <title>Draft genome sequence of Streptomyces sp. B-S-A6 isolated from a cave soil in Thailand.</title>
        <authorList>
            <person name="Chamroensaksri N."/>
            <person name="Muangham S."/>
        </authorList>
    </citation>
    <scope>NUCLEOTIDE SEQUENCE [LARGE SCALE GENOMIC DNA]</scope>
    <source>
        <strain evidence="1 2">B-S-A6</strain>
    </source>
</reference>
<proteinExistence type="predicted"/>
<accession>A0ABT6SDR7</accession>
<sequence length="81" mass="8916">MNSEMENEKGRHALECLREADEAVLELRTAFARLGIALPSLRLDPISYAREAPCPLVELGRCNVETAQRIAAALPKPGEWG</sequence>
<dbReference type="RefSeq" id="WP_282544269.1">
    <property type="nucleotide sequence ID" value="NZ_JASCIQ010000022.1"/>
</dbReference>
<gene>
    <name evidence="1" type="ORF">QIS96_21325</name>
</gene>
<dbReference type="EMBL" id="JASCIQ010000022">
    <property type="protein sequence ID" value="MDI3406338.1"/>
    <property type="molecule type" value="Genomic_DNA"/>
</dbReference>
<evidence type="ECO:0000313" key="1">
    <source>
        <dbReference type="EMBL" id="MDI3406338.1"/>
    </source>
</evidence>
<organism evidence="1 2">
    <name type="scientific">Streptomyces cavernicola</name>
    <dbReference type="NCBI Taxonomy" id="3043613"/>
    <lineage>
        <taxon>Bacteria</taxon>
        <taxon>Bacillati</taxon>
        <taxon>Actinomycetota</taxon>
        <taxon>Actinomycetes</taxon>
        <taxon>Kitasatosporales</taxon>
        <taxon>Streptomycetaceae</taxon>
        <taxon>Streptomyces</taxon>
    </lineage>
</organism>
<keyword evidence="2" id="KW-1185">Reference proteome</keyword>
<name>A0ABT6SDR7_9ACTN</name>
<protein>
    <submittedName>
        <fullName evidence="1">Uncharacterized protein</fullName>
    </submittedName>
</protein>
<dbReference type="Proteomes" id="UP001223978">
    <property type="component" value="Unassembled WGS sequence"/>
</dbReference>